<protein>
    <submittedName>
        <fullName evidence="9">dCMP deaminase</fullName>
    </submittedName>
</protein>
<accession>A0A1I5SK04</accession>
<dbReference type="InterPro" id="IPR035105">
    <property type="entry name" value="Deoxycytidylate_deaminase_dom"/>
</dbReference>
<evidence type="ECO:0000256" key="4">
    <source>
        <dbReference type="ARBA" id="ARBA00022801"/>
    </source>
</evidence>
<comment type="similarity">
    <text evidence="2">Belongs to the cytidine and deoxycytidylate deaminase family.</text>
</comment>
<dbReference type="STRING" id="937334.SAMN05444406_102154"/>
<keyword evidence="4" id="KW-0378">Hydrolase</keyword>
<feature type="domain" description="CMP/dCMP-type deaminase" evidence="8">
    <location>
        <begin position="3"/>
        <end position="149"/>
    </location>
</feature>
<dbReference type="PROSITE" id="PS00903">
    <property type="entry name" value="CYT_DCMP_DEAMINASES_1"/>
    <property type="match status" value="1"/>
</dbReference>
<reference evidence="9 10" key="1">
    <citation type="submission" date="2016-10" db="EMBL/GenBank/DDBJ databases">
        <authorList>
            <person name="de Groot N.N."/>
        </authorList>
    </citation>
    <scope>NUCLEOTIDE SEQUENCE [LARGE SCALE GENOMIC DNA]</scope>
    <source>
        <strain evidence="9 10">DSM 20678</strain>
    </source>
</reference>
<dbReference type="PANTHER" id="PTHR11086:SF18">
    <property type="entry name" value="DEOXYCYTIDYLATE DEAMINASE"/>
    <property type="match status" value="1"/>
</dbReference>
<dbReference type="CDD" id="cd01286">
    <property type="entry name" value="deoxycytidylate_deaminase"/>
    <property type="match status" value="1"/>
</dbReference>
<evidence type="ECO:0000313" key="10">
    <source>
        <dbReference type="Proteomes" id="UP000198577"/>
    </source>
</evidence>
<sequence length="149" mass="16661">MDKWDKRFMELAEVIANWSSCYQPNRKIGAVIVKNKRILTTGYNGAPAGYTSCMERGECLRRKANIPSGTHHEYCYAVHAEQNAIAQAAKMGISIDGATMYCTHQPCVICAKLIINSGIKRVVYKYPYPDELAVHILTAVGVSLEKYEE</sequence>
<comment type="cofactor">
    <cofactor evidence="1 7">
        <name>Zn(2+)</name>
        <dbReference type="ChEBI" id="CHEBI:29105"/>
    </cofactor>
</comment>
<dbReference type="Pfam" id="PF00383">
    <property type="entry name" value="dCMP_cyt_deam_1"/>
    <property type="match status" value="1"/>
</dbReference>
<dbReference type="GO" id="GO:0006220">
    <property type="term" value="P:pyrimidine nucleotide metabolic process"/>
    <property type="evidence" value="ECO:0007669"/>
    <property type="project" value="InterPro"/>
</dbReference>
<feature type="binding site" evidence="7">
    <location>
        <position position="110"/>
    </location>
    <ligand>
        <name>Zn(2+)</name>
        <dbReference type="ChEBI" id="CHEBI:29105"/>
        <note>catalytic</note>
    </ligand>
</feature>
<dbReference type="PIRSF" id="PIRSF006019">
    <property type="entry name" value="dCMP_deaminase"/>
    <property type="match status" value="1"/>
</dbReference>
<proteinExistence type="inferred from homology"/>
<keyword evidence="5 7" id="KW-0862">Zinc</keyword>
<dbReference type="InterPro" id="IPR002125">
    <property type="entry name" value="CMP_dCMP_dom"/>
</dbReference>
<dbReference type="PROSITE" id="PS51747">
    <property type="entry name" value="CYT_DCMP_DEAMINASES_2"/>
    <property type="match status" value="1"/>
</dbReference>
<evidence type="ECO:0000313" key="9">
    <source>
        <dbReference type="EMBL" id="SFP70696.1"/>
    </source>
</evidence>
<dbReference type="RefSeq" id="WP_278291803.1">
    <property type="nucleotide sequence ID" value="NZ_FOXR01000002.1"/>
</dbReference>
<dbReference type="InterPro" id="IPR016193">
    <property type="entry name" value="Cytidine_deaminase-like"/>
</dbReference>
<dbReference type="PANTHER" id="PTHR11086">
    <property type="entry name" value="DEOXYCYTIDYLATE DEAMINASE-RELATED"/>
    <property type="match status" value="1"/>
</dbReference>
<feature type="binding site" evidence="7">
    <location>
        <position position="79"/>
    </location>
    <ligand>
        <name>Zn(2+)</name>
        <dbReference type="ChEBI" id="CHEBI:29105"/>
        <note>catalytic</note>
    </ligand>
</feature>
<dbReference type="Proteomes" id="UP000198577">
    <property type="component" value="Unassembled WGS sequence"/>
</dbReference>
<keyword evidence="10" id="KW-1185">Reference proteome</keyword>
<evidence type="ECO:0000256" key="7">
    <source>
        <dbReference type="PIRSR" id="PIRSR006019-2"/>
    </source>
</evidence>
<evidence type="ECO:0000256" key="5">
    <source>
        <dbReference type="ARBA" id="ARBA00022833"/>
    </source>
</evidence>
<dbReference type="GO" id="GO:0004132">
    <property type="term" value="F:dCMP deaminase activity"/>
    <property type="evidence" value="ECO:0007669"/>
    <property type="project" value="InterPro"/>
</dbReference>
<dbReference type="InterPro" id="IPR015517">
    <property type="entry name" value="dCMP_deaminase-rel"/>
</dbReference>
<dbReference type="GO" id="GO:0005737">
    <property type="term" value="C:cytoplasm"/>
    <property type="evidence" value="ECO:0007669"/>
    <property type="project" value="TreeGrafter"/>
</dbReference>
<feature type="active site" description="Proton donor" evidence="6">
    <location>
        <position position="81"/>
    </location>
</feature>
<evidence type="ECO:0000259" key="8">
    <source>
        <dbReference type="PROSITE" id="PS51747"/>
    </source>
</evidence>
<evidence type="ECO:0000256" key="3">
    <source>
        <dbReference type="ARBA" id="ARBA00022723"/>
    </source>
</evidence>
<gene>
    <name evidence="9" type="ORF">SAMN05444406_102154</name>
</gene>
<dbReference type="SUPFAM" id="SSF53927">
    <property type="entry name" value="Cytidine deaminase-like"/>
    <property type="match status" value="1"/>
</dbReference>
<evidence type="ECO:0000256" key="2">
    <source>
        <dbReference type="ARBA" id="ARBA00006576"/>
    </source>
</evidence>
<dbReference type="InterPro" id="IPR016473">
    <property type="entry name" value="dCMP_deaminase"/>
</dbReference>
<evidence type="ECO:0000256" key="6">
    <source>
        <dbReference type="PIRSR" id="PIRSR006019-1"/>
    </source>
</evidence>
<dbReference type="EMBL" id="FOXR01000002">
    <property type="protein sequence ID" value="SFP70696.1"/>
    <property type="molecule type" value="Genomic_DNA"/>
</dbReference>
<feature type="binding site" evidence="7">
    <location>
        <position position="107"/>
    </location>
    <ligand>
        <name>Zn(2+)</name>
        <dbReference type="ChEBI" id="CHEBI:29105"/>
        <note>catalytic</note>
    </ligand>
</feature>
<evidence type="ECO:0000256" key="1">
    <source>
        <dbReference type="ARBA" id="ARBA00001947"/>
    </source>
</evidence>
<dbReference type="InterPro" id="IPR016192">
    <property type="entry name" value="APOBEC/CMP_deaminase_Zn-bd"/>
</dbReference>
<dbReference type="AlphaFoldDB" id="A0A1I5SK04"/>
<keyword evidence="3 7" id="KW-0479">Metal-binding</keyword>
<name>A0A1I5SK04_9FIRM</name>
<dbReference type="Gene3D" id="3.40.140.10">
    <property type="entry name" value="Cytidine Deaminase, domain 2"/>
    <property type="match status" value="1"/>
</dbReference>
<dbReference type="GO" id="GO:0008270">
    <property type="term" value="F:zinc ion binding"/>
    <property type="evidence" value="ECO:0007669"/>
    <property type="project" value="InterPro"/>
</dbReference>
<organism evidence="9 10">
    <name type="scientific">Caldicoprobacter faecalis</name>
    <dbReference type="NCBI Taxonomy" id="937334"/>
    <lineage>
        <taxon>Bacteria</taxon>
        <taxon>Bacillati</taxon>
        <taxon>Bacillota</taxon>
        <taxon>Clostridia</taxon>
        <taxon>Caldicoprobacterales</taxon>
        <taxon>Caldicoprobacteraceae</taxon>
        <taxon>Caldicoprobacter</taxon>
    </lineage>
</organism>